<dbReference type="InterPro" id="IPR036291">
    <property type="entry name" value="NAD(P)-bd_dom_sf"/>
</dbReference>
<organism evidence="3 4">
    <name type="scientific">Kribbella amoyensis</name>
    <dbReference type="NCBI Taxonomy" id="996641"/>
    <lineage>
        <taxon>Bacteria</taxon>
        <taxon>Bacillati</taxon>
        <taxon>Actinomycetota</taxon>
        <taxon>Actinomycetes</taxon>
        <taxon>Propionibacteriales</taxon>
        <taxon>Kribbellaceae</taxon>
        <taxon>Kribbella</taxon>
    </lineage>
</organism>
<protein>
    <submittedName>
        <fullName evidence="3">Putative dehydrogenase</fullName>
    </submittedName>
</protein>
<dbReference type="OrthoDB" id="9815825at2"/>
<feature type="domain" description="Gfo/Idh/MocA-like oxidoreductase N-terminal" evidence="1">
    <location>
        <begin position="7"/>
        <end position="127"/>
    </location>
</feature>
<dbReference type="Gene3D" id="3.40.50.720">
    <property type="entry name" value="NAD(P)-binding Rossmann-like Domain"/>
    <property type="match status" value="1"/>
</dbReference>
<sequence>MTGQPLAVAIIGCGVIGKTHTNAVLTLPRLRLAALIDVDTTRADGLADQTAEKAGTRPAVYSSLADALDGPDKIDLVVVATPSGLHVEHATEALEGGAHVLIEKPLDVDARRGTALARLAEKAAALGQVASVISQHRFDPASEIVRRAIEAGDFGRITSAMASVPWWRSQGYYDSGDWRGTWELDGGGALMNQGVHTLDLLLWFLGRPVTVSAEFGLLAHQGIEVEDIVTATLRFESGALAVLHATTSAYPGLAVRLQVHGDRGSAVIEGDKLEYFHAAQDSGGADMGLQGGGNQAAQFTDATTSAGVDATQFTDGHVRQYVDLLAAIDENRPPAVTVDDALVALATVRAVYVSATTGGKVTLDDVIAGKYDEVRGQLPD</sequence>
<dbReference type="Pfam" id="PF22725">
    <property type="entry name" value="GFO_IDH_MocA_C3"/>
    <property type="match status" value="1"/>
</dbReference>
<reference evidence="3 4" key="1">
    <citation type="submission" date="2019-06" db="EMBL/GenBank/DDBJ databases">
        <title>Sequencing the genomes of 1000 actinobacteria strains.</title>
        <authorList>
            <person name="Klenk H.-P."/>
        </authorList>
    </citation>
    <scope>NUCLEOTIDE SEQUENCE [LARGE SCALE GENOMIC DNA]</scope>
    <source>
        <strain evidence="3 4">DSM 24683</strain>
    </source>
</reference>
<evidence type="ECO:0000313" key="4">
    <source>
        <dbReference type="Proteomes" id="UP000318380"/>
    </source>
</evidence>
<accession>A0A561AZM9</accession>
<dbReference type="EMBL" id="VIVK01000005">
    <property type="protein sequence ID" value="TWD72042.1"/>
    <property type="molecule type" value="Genomic_DNA"/>
</dbReference>
<evidence type="ECO:0000259" key="2">
    <source>
        <dbReference type="Pfam" id="PF22725"/>
    </source>
</evidence>
<dbReference type="AlphaFoldDB" id="A0A561AZM9"/>
<dbReference type="Proteomes" id="UP000318380">
    <property type="component" value="Unassembled WGS sequence"/>
</dbReference>
<dbReference type="Pfam" id="PF01408">
    <property type="entry name" value="GFO_IDH_MocA"/>
    <property type="match status" value="1"/>
</dbReference>
<comment type="caution">
    <text evidence="3">The sequence shown here is derived from an EMBL/GenBank/DDBJ whole genome shotgun (WGS) entry which is preliminary data.</text>
</comment>
<gene>
    <name evidence="3" type="ORF">FB561_7566</name>
</gene>
<dbReference type="Gene3D" id="3.30.360.10">
    <property type="entry name" value="Dihydrodipicolinate Reductase, domain 2"/>
    <property type="match status" value="1"/>
</dbReference>
<dbReference type="PANTHER" id="PTHR43249">
    <property type="entry name" value="UDP-N-ACETYL-2-AMINO-2-DEOXY-D-GLUCURONATE OXIDASE"/>
    <property type="match status" value="1"/>
</dbReference>
<dbReference type="InterPro" id="IPR052515">
    <property type="entry name" value="Gfo/Idh/MocA_Oxidoreductase"/>
</dbReference>
<dbReference type="SUPFAM" id="SSF55347">
    <property type="entry name" value="Glyceraldehyde-3-phosphate dehydrogenase-like, C-terminal domain"/>
    <property type="match status" value="1"/>
</dbReference>
<dbReference type="SUPFAM" id="SSF51735">
    <property type="entry name" value="NAD(P)-binding Rossmann-fold domains"/>
    <property type="match status" value="1"/>
</dbReference>
<evidence type="ECO:0000313" key="3">
    <source>
        <dbReference type="EMBL" id="TWD72042.1"/>
    </source>
</evidence>
<evidence type="ECO:0000259" key="1">
    <source>
        <dbReference type="Pfam" id="PF01408"/>
    </source>
</evidence>
<dbReference type="PANTHER" id="PTHR43249:SF1">
    <property type="entry name" value="D-GLUCOSIDE 3-DEHYDROGENASE"/>
    <property type="match status" value="1"/>
</dbReference>
<dbReference type="GO" id="GO:0000166">
    <property type="term" value="F:nucleotide binding"/>
    <property type="evidence" value="ECO:0007669"/>
    <property type="project" value="InterPro"/>
</dbReference>
<proteinExistence type="predicted"/>
<keyword evidence="4" id="KW-1185">Reference proteome</keyword>
<dbReference type="InterPro" id="IPR055170">
    <property type="entry name" value="GFO_IDH_MocA-like_dom"/>
</dbReference>
<name>A0A561AZM9_9ACTN</name>
<feature type="domain" description="GFO/IDH/MocA-like oxidoreductase" evidence="2">
    <location>
        <begin position="145"/>
        <end position="266"/>
    </location>
</feature>
<dbReference type="RefSeq" id="WP_145814866.1">
    <property type="nucleotide sequence ID" value="NZ_VIVK01000005.1"/>
</dbReference>
<dbReference type="InterPro" id="IPR000683">
    <property type="entry name" value="Gfo/Idh/MocA-like_OxRdtase_N"/>
</dbReference>